<dbReference type="GO" id="GO:0043822">
    <property type="term" value="F:ribonuclease M5 activity"/>
    <property type="evidence" value="ECO:0007669"/>
    <property type="project" value="UniProtKB-UniRule"/>
</dbReference>
<dbReference type="Gene3D" id="3.40.1360.10">
    <property type="match status" value="1"/>
</dbReference>
<evidence type="ECO:0000256" key="12">
    <source>
        <dbReference type="NCBIfam" id="TIGR00334"/>
    </source>
</evidence>
<dbReference type="InterPro" id="IPR004466">
    <property type="entry name" value="RNase_M5"/>
</dbReference>
<name>A0A662Z424_9STAP</name>
<evidence type="ECO:0000256" key="8">
    <source>
        <dbReference type="ARBA" id="ARBA00022801"/>
    </source>
</evidence>
<dbReference type="GO" id="GO:0005737">
    <property type="term" value="C:cytoplasm"/>
    <property type="evidence" value="ECO:0007669"/>
    <property type="project" value="UniProtKB-SubCell"/>
</dbReference>
<feature type="domain" description="Toprim" evidence="13">
    <location>
        <begin position="7"/>
        <end position="93"/>
    </location>
</feature>
<dbReference type="Pfam" id="PF01751">
    <property type="entry name" value="Toprim"/>
    <property type="match status" value="1"/>
</dbReference>
<evidence type="ECO:0000313" key="15">
    <source>
        <dbReference type="Proteomes" id="UP000243605"/>
    </source>
</evidence>
<reference evidence="14 15" key="1">
    <citation type="submission" date="2016-10" db="EMBL/GenBank/DDBJ databases">
        <authorList>
            <person name="Varghese N."/>
            <person name="Submissions S."/>
        </authorList>
    </citation>
    <scope>NUCLEOTIDE SEQUENCE [LARGE SCALE GENOMIC DNA]</scope>
    <source>
        <strain evidence="14 15">IBRC-M10081</strain>
    </source>
</reference>
<keyword evidence="7 11" id="KW-0255">Endonuclease</keyword>
<dbReference type="EC" id="3.1.26.8" evidence="11 12"/>
<evidence type="ECO:0000256" key="9">
    <source>
        <dbReference type="ARBA" id="ARBA00022842"/>
    </source>
</evidence>
<dbReference type="CDD" id="cd01027">
    <property type="entry name" value="TOPRIM_RNase_M5_like"/>
    <property type="match status" value="1"/>
</dbReference>
<evidence type="ECO:0000256" key="1">
    <source>
        <dbReference type="ARBA" id="ARBA00022490"/>
    </source>
</evidence>
<keyword evidence="5" id="KW-0479">Metal-binding</keyword>
<dbReference type="GO" id="GO:0046872">
    <property type="term" value="F:metal ion binding"/>
    <property type="evidence" value="ECO:0007669"/>
    <property type="project" value="UniProtKB-KW"/>
</dbReference>
<dbReference type="InterPro" id="IPR025156">
    <property type="entry name" value="RNase_M5_C"/>
</dbReference>
<keyword evidence="9" id="KW-0460">Magnesium</keyword>
<keyword evidence="4 11" id="KW-0540">Nuclease</keyword>
<dbReference type="InterPro" id="IPR006171">
    <property type="entry name" value="TOPRIM_dom"/>
</dbReference>
<evidence type="ECO:0000256" key="7">
    <source>
        <dbReference type="ARBA" id="ARBA00022759"/>
    </source>
</evidence>
<accession>A0A662Z424</accession>
<proteinExistence type="inferred from homology"/>
<dbReference type="PANTHER" id="PTHR39156">
    <property type="entry name" value="RIBONUCLEASE M5"/>
    <property type="match status" value="1"/>
</dbReference>
<dbReference type="HAMAP" id="MF_01469">
    <property type="entry name" value="RNase_M5"/>
    <property type="match status" value="1"/>
</dbReference>
<evidence type="ECO:0000256" key="5">
    <source>
        <dbReference type="ARBA" id="ARBA00022723"/>
    </source>
</evidence>
<keyword evidence="2 11" id="KW-0690">Ribosome biogenesis</keyword>
<evidence type="ECO:0000256" key="6">
    <source>
        <dbReference type="ARBA" id="ARBA00022730"/>
    </source>
</evidence>
<dbReference type="PANTHER" id="PTHR39156:SF2">
    <property type="entry name" value="DNA PRIMASE (BACTERIAL TYPE) AND SMALL PRIMASE-LIKE PROTEINS"/>
    <property type="match status" value="1"/>
</dbReference>
<keyword evidence="8 11" id="KW-0378">Hydrolase</keyword>
<keyword evidence="15" id="KW-1185">Reference proteome</keyword>
<evidence type="ECO:0000256" key="2">
    <source>
        <dbReference type="ARBA" id="ARBA00022517"/>
    </source>
</evidence>
<comment type="similarity">
    <text evidence="11">Belongs to the ribonuclease M5 family.</text>
</comment>
<evidence type="ECO:0000256" key="3">
    <source>
        <dbReference type="ARBA" id="ARBA00022552"/>
    </source>
</evidence>
<comment type="catalytic activity">
    <reaction evidence="11">
        <text>Endonucleolytic cleavage of RNA, removing 21 and 42 nucleotides, respectively, from the 5'- and 3'-termini of a 5S-rRNA precursor.</text>
        <dbReference type="EC" id="3.1.26.8"/>
    </reaction>
</comment>
<dbReference type="NCBIfam" id="TIGR00334">
    <property type="entry name" value="5S_RNA_mat_M5"/>
    <property type="match status" value="1"/>
</dbReference>
<dbReference type="RefSeq" id="WP_091475172.1">
    <property type="nucleotide sequence ID" value="NZ_FOIT01000004.1"/>
</dbReference>
<keyword evidence="10 11" id="KW-0694">RNA-binding</keyword>
<evidence type="ECO:0000259" key="13">
    <source>
        <dbReference type="PROSITE" id="PS50880"/>
    </source>
</evidence>
<gene>
    <name evidence="11" type="primary">rnmV</name>
    <name evidence="14" type="ORF">SAMN05192557_1390</name>
</gene>
<evidence type="ECO:0000256" key="11">
    <source>
        <dbReference type="HAMAP-Rule" id="MF_01469"/>
    </source>
</evidence>
<comment type="function">
    <text evidence="11">Required for correct processing of both the 5' and 3' ends of 5S rRNA precursor. Cleaves both sides of a double-stranded region yielding mature 5S rRNA in one step.</text>
</comment>
<dbReference type="SUPFAM" id="SSF110455">
    <property type="entry name" value="Toprim domain"/>
    <property type="match status" value="1"/>
</dbReference>
<dbReference type="Proteomes" id="UP000243605">
    <property type="component" value="Unassembled WGS sequence"/>
</dbReference>
<dbReference type="EMBL" id="FOIT01000004">
    <property type="protein sequence ID" value="SEW05687.1"/>
    <property type="molecule type" value="Genomic_DNA"/>
</dbReference>
<comment type="subcellular location">
    <subcellularLocation>
        <location evidence="11">Cytoplasm</location>
    </subcellularLocation>
</comment>
<keyword evidence="6 11" id="KW-0699">rRNA-binding</keyword>
<evidence type="ECO:0000256" key="10">
    <source>
        <dbReference type="ARBA" id="ARBA00022884"/>
    </source>
</evidence>
<dbReference type="GO" id="GO:0019843">
    <property type="term" value="F:rRNA binding"/>
    <property type="evidence" value="ECO:0007669"/>
    <property type="project" value="UniProtKB-KW"/>
</dbReference>
<dbReference type="PROSITE" id="PS50880">
    <property type="entry name" value="TOPRIM"/>
    <property type="match status" value="1"/>
</dbReference>
<keyword evidence="3 11" id="KW-0698">rRNA processing</keyword>
<sequence>MTKPVIKEVIIVEGRDDTRRLKEVVQCETLETNGSAINEQTMLEIEVAMRTRGAIVLTDPDYPGKQIRSKIRSRFPNIKEAFVERKKAESKRGKFGVEHAGDEEILRALRDVLTNSAQVEALYSSRDMSYYKLAGHPKSKQLRIKVCEALGIEYSNGKELRNKLNRYQIPVSTLEAVFTEIGEDY</sequence>
<evidence type="ECO:0000256" key="4">
    <source>
        <dbReference type="ARBA" id="ARBA00022722"/>
    </source>
</evidence>
<evidence type="ECO:0000313" key="14">
    <source>
        <dbReference type="EMBL" id="SEW05687.1"/>
    </source>
</evidence>
<dbReference type="OrthoDB" id="9791329at2"/>
<keyword evidence="1 11" id="KW-0963">Cytoplasm</keyword>
<dbReference type="Pfam" id="PF13331">
    <property type="entry name" value="DUF4093"/>
    <property type="match status" value="1"/>
</dbReference>
<dbReference type="GO" id="GO:0006364">
    <property type="term" value="P:rRNA processing"/>
    <property type="evidence" value="ECO:0007669"/>
    <property type="project" value="UniProtKB-UniRule"/>
</dbReference>
<organism evidence="14 15">
    <name type="scientific">Aliicoccus persicus</name>
    <dbReference type="NCBI Taxonomy" id="930138"/>
    <lineage>
        <taxon>Bacteria</taxon>
        <taxon>Bacillati</taxon>
        <taxon>Bacillota</taxon>
        <taxon>Bacilli</taxon>
        <taxon>Bacillales</taxon>
        <taxon>Staphylococcaceae</taxon>
        <taxon>Aliicoccus</taxon>
    </lineage>
</organism>
<dbReference type="InterPro" id="IPR034141">
    <property type="entry name" value="TOPRIM_RNase_M5-like"/>
</dbReference>
<dbReference type="AlphaFoldDB" id="A0A662Z424"/>
<protein>
    <recommendedName>
        <fullName evidence="11 12">Ribonuclease M5</fullName>
        <ecNumber evidence="11 12">3.1.26.8</ecNumber>
    </recommendedName>
    <alternativeName>
        <fullName evidence="11">RNase M5</fullName>
    </alternativeName>
    <alternativeName>
        <fullName evidence="11">Ribosomal RNA terminal maturase M5</fullName>
    </alternativeName>
</protein>